<feature type="compositionally biased region" description="Basic and acidic residues" evidence="1">
    <location>
        <begin position="296"/>
        <end position="305"/>
    </location>
</feature>
<keyword evidence="3" id="KW-1185">Reference proteome</keyword>
<name>A0A8K0L3I8_9PEZI</name>
<organism evidence="2 3">
    <name type="scientific">Elsinoe batatas</name>
    <dbReference type="NCBI Taxonomy" id="2601811"/>
    <lineage>
        <taxon>Eukaryota</taxon>
        <taxon>Fungi</taxon>
        <taxon>Dikarya</taxon>
        <taxon>Ascomycota</taxon>
        <taxon>Pezizomycotina</taxon>
        <taxon>Dothideomycetes</taxon>
        <taxon>Dothideomycetidae</taxon>
        <taxon>Myriangiales</taxon>
        <taxon>Elsinoaceae</taxon>
        <taxon>Elsinoe</taxon>
    </lineage>
</organism>
<dbReference type="AlphaFoldDB" id="A0A8K0L3I8"/>
<dbReference type="EMBL" id="JAESVG020000008">
    <property type="protein sequence ID" value="KAG8625118.1"/>
    <property type="molecule type" value="Genomic_DNA"/>
</dbReference>
<comment type="caution">
    <text evidence="2">The sequence shown here is derived from an EMBL/GenBank/DDBJ whole genome shotgun (WGS) entry which is preliminary data.</text>
</comment>
<feature type="compositionally biased region" description="Acidic residues" evidence="1">
    <location>
        <begin position="188"/>
        <end position="203"/>
    </location>
</feature>
<feature type="compositionally biased region" description="Basic and acidic residues" evidence="1">
    <location>
        <begin position="152"/>
        <end position="169"/>
    </location>
</feature>
<dbReference type="OrthoDB" id="3933088at2759"/>
<dbReference type="Proteomes" id="UP000809789">
    <property type="component" value="Unassembled WGS sequence"/>
</dbReference>
<feature type="compositionally biased region" description="Acidic residues" evidence="1">
    <location>
        <begin position="282"/>
        <end position="295"/>
    </location>
</feature>
<evidence type="ECO:0000313" key="2">
    <source>
        <dbReference type="EMBL" id="KAG8625118.1"/>
    </source>
</evidence>
<proteinExistence type="predicted"/>
<feature type="region of interest" description="Disordered" evidence="1">
    <location>
        <begin position="253"/>
        <end position="425"/>
    </location>
</feature>
<feature type="region of interest" description="Disordered" evidence="1">
    <location>
        <begin position="72"/>
        <end position="207"/>
    </location>
</feature>
<evidence type="ECO:0000313" key="3">
    <source>
        <dbReference type="Proteomes" id="UP000809789"/>
    </source>
</evidence>
<protein>
    <submittedName>
        <fullName evidence="2">Uncharacterized protein</fullName>
    </submittedName>
</protein>
<reference evidence="2" key="1">
    <citation type="submission" date="2021-07" db="EMBL/GenBank/DDBJ databases">
        <title>Elsinoe batatas strain:CRI-CJ2 Genome sequencing and assembly.</title>
        <authorList>
            <person name="Huang L."/>
        </authorList>
    </citation>
    <scope>NUCLEOTIDE SEQUENCE</scope>
    <source>
        <strain evidence="2">CRI-CJ2</strain>
    </source>
</reference>
<accession>A0A8K0L3I8</accession>
<sequence>MEMDYEDDDYYFDDEYLYVEDSFAAADELAETSVPSPPAYDRIDDDYEGYDYYDYYLDTEFGTDEYYDVRLPTADSKQERSGQKRKLQQAYSPRPHKQAKKDPKSKGSAASTKSDRVWHGPNVLYRPFQETHTLRSVVTDEGKSENYALLPDWRDKFPQAKNKSSRDNGELGNIKDSSEMDIDHAEGDWEGEEEEDDETEDAAGLDPGVLMSILQNKLSESGMEGDGGQLQEMIAQMLSSGGGNMEELLEGLTNSVLEQVDEGGADSGMGKWLSQQGVRIEGDEEAEEEAEDENRDDGKTEEPPHTRAKLKSPNTNGASSKAPDSRSISNPPDPSVLTNGKLPGHVEPTGAISKRQRKQKPTAQAIVQDEEEKNARGTKRKAGGDGVEQEPKKQARGGYAAATKSSKTRSEQTEKRSTRSTRQRK</sequence>
<feature type="compositionally biased region" description="Basic and acidic residues" evidence="1">
    <location>
        <begin position="408"/>
        <end position="417"/>
    </location>
</feature>
<gene>
    <name evidence="2" type="ORF">KVT40_006869</name>
</gene>
<feature type="compositionally biased region" description="Basic and acidic residues" evidence="1">
    <location>
        <begin position="176"/>
        <end position="187"/>
    </location>
</feature>
<evidence type="ECO:0000256" key="1">
    <source>
        <dbReference type="SAM" id="MobiDB-lite"/>
    </source>
</evidence>